<feature type="region of interest" description="Disordered" evidence="1">
    <location>
        <begin position="139"/>
        <end position="176"/>
    </location>
</feature>
<gene>
    <name evidence="2" type="ORF">CR513_50151</name>
</gene>
<sequence>MRDLTRGPVPMYLDFRGVKDDSVSDSFRVPGTRQDEWIWRQQETGSRVATVDILNYIQNELDYCGEEPCMSPRASQQHQLSQPVMHVNGSGFPVTTGLSGQTTVGRYEHCDNQSKNSVFSSASSNPVCQIGEEGNYSNGLSMGNGNLSTEPSFLRQQSQDSAAFSSNDSAMDMHAD</sequence>
<feature type="non-terminal residue" evidence="2">
    <location>
        <position position="176"/>
    </location>
</feature>
<name>A0A371EX97_MUCPR</name>
<dbReference type="OrthoDB" id="755598at2759"/>
<protein>
    <submittedName>
        <fullName evidence="2">Uncharacterized protein</fullName>
    </submittedName>
</protein>
<evidence type="ECO:0000313" key="3">
    <source>
        <dbReference type="Proteomes" id="UP000257109"/>
    </source>
</evidence>
<dbReference type="EMBL" id="QJKJ01011645">
    <property type="protein sequence ID" value="RDX70593.1"/>
    <property type="molecule type" value="Genomic_DNA"/>
</dbReference>
<proteinExistence type="predicted"/>
<dbReference type="Proteomes" id="UP000257109">
    <property type="component" value="Unassembled WGS sequence"/>
</dbReference>
<reference evidence="2" key="1">
    <citation type="submission" date="2018-05" db="EMBL/GenBank/DDBJ databases">
        <title>Draft genome of Mucuna pruriens seed.</title>
        <authorList>
            <person name="Nnadi N.E."/>
            <person name="Vos R."/>
            <person name="Hasami M.H."/>
            <person name="Devisetty U.K."/>
            <person name="Aguiy J.C."/>
        </authorList>
    </citation>
    <scope>NUCLEOTIDE SEQUENCE [LARGE SCALE GENOMIC DNA]</scope>
    <source>
        <strain evidence="2">JCA_2017</strain>
    </source>
</reference>
<evidence type="ECO:0000313" key="2">
    <source>
        <dbReference type="EMBL" id="RDX70593.1"/>
    </source>
</evidence>
<accession>A0A371EX97</accession>
<dbReference type="PANTHER" id="PTHR33675">
    <property type="entry name" value="NUCLEAR RECEPTOR FAMILY 2 GROUP C PROTEIN"/>
    <property type="match status" value="1"/>
</dbReference>
<dbReference type="STRING" id="157652.A0A371EX97"/>
<organism evidence="2 3">
    <name type="scientific">Mucuna pruriens</name>
    <name type="common">Velvet bean</name>
    <name type="synonym">Dolichos pruriens</name>
    <dbReference type="NCBI Taxonomy" id="157652"/>
    <lineage>
        <taxon>Eukaryota</taxon>
        <taxon>Viridiplantae</taxon>
        <taxon>Streptophyta</taxon>
        <taxon>Embryophyta</taxon>
        <taxon>Tracheophyta</taxon>
        <taxon>Spermatophyta</taxon>
        <taxon>Magnoliopsida</taxon>
        <taxon>eudicotyledons</taxon>
        <taxon>Gunneridae</taxon>
        <taxon>Pentapetalae</taxon>
        <taxon>rosids</taxon>
        <taxon>fabids</taxon>
        <taxon>Fabales</taxon>
        <taxon>Fabaceae</taxon>
        <taxon>Papilionoideae</taxon>
        <taxon>50 kb inversion clade</taxon>
        <taxon>NPAAA clade</taxon>
        <taxon>indigoferoid/millettioid clade</taxon>
        <taxon>Phaseoleae</taxon>
        <taxon>Mucuna</taxon>
    </lineage>
</organism>
<comment type="caution">
    <text evidence="2">The sequence shown here is derived from an EMBL/GenBank/DDBJ whole genome shotgun (WGS) entry which is preliminary data.</text>
</comment>
<dbReference type="AlphaFoldDB" id="A0A371EX97"/>
<dbReference type="PANTHER" id="PTHR33675:SF10">
    <property type="entry name" value="NUCLEAR RECEPTOR FAMILY 2 GROUP C PROTEIN"/>
    <property type="match status" value="1"/>
</dbReference>
<evidence type="ECO:0000256" key="1">
    <source>
        <dbReference type="SAM" id="MobiDB-lite"/>
    </source>
</evidence>
<keyword evidence="3" id="KW-1185">Reference proteome</keyword>
<feature type="compositionally biased region" description="Polar residues" evidence="1">
    <location>
        <begin position="139"/>
        <end position="169"/>
    </location>
</feature>